<dbReference type="InterPro" id="IPR050138">
    <property type="entry name" value="DHOase/Allantoinase_Hydrolase"/>
</dbReference>
<dbReference type="Proteomes" id="UP001212841">
    <property type="component" value="Unassembled WGS sequence"/>
</dbReference>
<evidence type="ECO:0000259" key="3">
    <source>
        <dbReference type="Pfam" id="PF01979"/>
    </source>
</evidence>
<dbReference type="GO" id="GO:0004038">
    <property type="term" value="F:allantoinase activity"/>
    <property type="evidence" value="ECO:0007669"/>
    <property type="project" value="TreeGrafter"/>
</dbReference>
<feature type="transmembrane region" description="Helical" evidence="2">
    <location>
        <begin position="31"/>
        <end position="53"/>
    </location>
</feature>
<reference evidence="4" key="1">
    <citation type="submission" date="2020-05" db="EMBL/GenBank/DDBJ databases">
        <title>Phylogenomic resolution of chytrid fungi.</title>
        <authorList>
            <person name="Stajich J.E."/>
            <person name="Amses K."/>
            <person name="Simmons R."/>
            <person name="Seto K."/>
            <person name="Myers J."/>
            <person name="Bonds A."/>
            <person name="Quandt C.A."/>
            <person name="Barry K."/>
            <person name="Liu P."/>
            <person name="Grigoriev I."/>
            <person name="Longcore J.E."/>
            <person name="James T.Y."/>
        </authorList>
    </citation>
    <scope>NUCLEOTIDE SEQUENCE</scope>
    <source>
        <strain evidence="4">JEL0318</strain>
    </source>
</reference>
<evidence type="ECO:0000256" key="1">
    <source>
        <dbReference type="SAM" id="MobiDB-lite"/>
    </source>
</evidence>
<dbReference type="Pfam" id="PF01979">
    <property type="entry name" value="Amidohydro_1"/>
    <property type="match status" value="1"/>
</dbReference>
<protein>
    <recommendedName>
        <fullName evidence="3">Amidohydrolase-related domain-containing protein</fullName>
    </recommendedName>
</protein>
<keyword evidence="2" id="KW-0812">Transmembrane</keyword>
<feature type="region of interest" description="Disordered" evidence="1">
    <location>
        <begin position="1"/>
        <end position="26"/>
    </location>
</feature>
<name>A0AAD5X0Q2_9FUNG</name>
<evidence type="ECO:0000256" key="2">
    <source>
        <dbReference type="SAM" id="Phobius"/>
    </source>
</evidence>
<feature type="non-terminal residue" evidence="4">
    <location>
        <position position="1"/>
    </location>
</feature>
<dbReference type="AlphaFoldDB" id="A0AAD5X0Q2"/>
<dbReference type="GO" id="GO:0005737">
    <property type="term" value="C:cytoplasm"/>
    <property type="evidence" value="ECO:0007669"/>
    <property type="project" value="TreeGrafter"/>
</dbReference>
<dbReference type="InterPro" id="IPR032466">
    <property type="entry name" value="Metal_Hydrolase"/>
</dbReference>
<dbReference type="InterPro" id="IPR011059">
    <property type="entry name" value="Metal-dep_hydrolase_composite"/>
</dbReference>
<accession>A0AAD5X0Q2</accession>
<dbReference type="EMBL" id="JADGJD010001757">
    <property type="protein sequence ID" value="KAJ3038171.1"/>
    <property type="molecule type" value="Genomic_DNA"/>
</dbReference>
<evidence type="ECO:0000313" key="5">
    <source>
        <dbReference type="Proteomes" id="UP001212841"/>
    </source>
</evidence>
<dbReference type="Gene3D" id="3.20.20.140">
    <property type="entry name" value="Metal-dependent hydrolases"/>
    <property type="match status" value="2"/>
</dbReference>
<dbReference type="PANTHER" id="PTHR43668:SF5">
    <property type="entry name" value="AMIDOHYDROLASE 3 DOMAIN-CONTAINING PROTEIN"/>
    <property type="match status" value="1"/>
</dbReference>
<proteinExistence type="predicted"/>
<dbReference type="InterPro" id="IPR006680">
    <property type="entry name" value="Amidohydro-rel"/>
</dbReference>
<sequence length="889" mass="97202">MESGDENDPLVPNSPTSQTSPRSRRRRPSRIQAVVFLLASCVLIVIIVSFLLLNRHWHPNDPNPTTRWRSTARARPISRADFEYGLQKCQAIKYDPPVSGDRRISNLRYELGNKDPHARPADATWIRNATLWDGISNEPQKLVDVVFLRGVIRLVGRNIKESDVSKLLEEILNPGKIITINAQGRYVTPGLVDQHSHAGLDSWPALRGAQDVNEMTDSPTVPMLRALDGFDPHDPAIGIINSGGVTTSLILPGSGNLMGGEAYVIKHRYMPNTTVQNMLLNTGMTKSDGKQWRWMKMACGENPFWYGRAKSQMPESRLGEGWLFRQRFEQARNLLREQDDWCLAADVVTQKVGDLRAHLFVDGRYPQDGEHESLVALLRGDVRLNVHCYETYDIELLIRTAKEFNFTITTFHHALEAWEIADVLARENISAAIFADNWGYKREAYGASTKAPSILSEAGVPVSLKSDHPVINSQHLMFEAAKAHYYGFPAHLAIKSVTSVPAERIGAGWRVGSVAVGYDADVVIWDRDPLTLAARPLRVWTDGHLTISRPWTGQPPTPVSAPKMQLLNNATCSDTAERYFVSNVGTLYADEGVVLHDVGILVEDGIVKCIESGKGCLAGAVEEYDLRGGNVMPGAVATGVRLGLSEISAEDSTKDGVAKGVEDGIGGVRGVDGLRVGSSKQLDAAWRGGVLSAVSPPNSNGWVKGQSVAFWVGATDYGNAVIQDVAALHIVLGDDAKDGKSEVNSISGQFGKLRKLLFEAVNGTSDNSWTQVALGKLPLVVQVHEANDISRLIHLKKQHTSKTSHPLHITILGGTESWVVASHIANASIPVILSPSRCTPSTWETRRCRVPGTSPSTIRILRDAGVKVALAIDEVGYARNLRWEAGGGR</sequence>
<organism evidence="4 5">
    <name type="scientific">Rhizophlyctis rosea</name>
    <dbReference type="NCBI Taxonomy" id="64517"/>
    <lineage>
        <taxon>Eukaryota</taxon>
        <taxon>Fungi</taxon>
        <taxon>Fungi incertae sedis</taxon>
        <taxon>Chytridiomycota</taxon>
        <taxon>Chytridiomycota incertae sedis</taxon>
        <taxon>Chytridiomycetes</taxon>
        <taxon>Rhizophlyctidales</taxon>
        <taxon>Rhizophlyctidaceae</taxon>
        <taxon>Rhizophlyctis</taxon>
    </lineage>
</organism>
<feature type="domain" description="Amidohydrolase-related" evidence="3">
    <location>
        <begin position="383"/>
        <end position="532"/>
    </location>
</feature>
<keyword evidence="5" id="KW-1185">Reference proteome</keyword>
<gene>
    <name evidence="4" type="ORF">HK097_003244</name>
</gene>
<keyword evidence="2" id="KW-0472">Membrane</keyword>
<dbReference type="GO" id="GO:0006145">
    <property type="term" value="P:purine nucleobase catabolic process"/>
    <property type="evidence" value="ECO:0007669"/>
    <property type="project" value="TreeGrafter"/>
</dbReference>
<evidence type="ECO:0000313" key="4">
    <source>
        <dbReference type="EMBL" id="KAJ3038171.1"/>
    </source>
</evidence>
<dbReference type="PANTHER" id="PTHR43668">
    <property type="entry name" value="ALLANTOINASE"/>
    <property type="match status" value="1"/>
</dbReference>
<dbReference type="SUPFAM" id="SSF51338">
    <property type="entry name" value="Composite domain of metallo-dependent hydrolases"/>
    <property type="match status" value="2"/>
</dbReference>
<comment type="caution">
    <text evidence="4">The sequence shown here is derived from an EMBL/GenBank/DDBJ whole genome shotgun (WGS) entry which is preliminary data.</text>
</comment>
<keyword evidence="2" id="KW-1133">Transmembrane helix</keyword>
<dbReference type="SUPFAM" id="SSF51556">
    <property type="entry name" value="Metallo-dependent hydrolases"/>
    <property type="match status" value="1"/>
</dbReference>